<dbReference type="Pfam" id="PF05199">
    <property type="entry name" value="GMC_oxred_C"/>
    <property type="match status" value="1"/>
</dbReference>
<evidence type="ECO:0000259" key="6">
    <source>
        <dbReference type="PROSITE" id="PS00624"/>
    </source>
</evidence>
<dbReference type="PROSITE" id="PS00624">
    <property type="entry name" value="GMC_OXRED_2"/>
    <property type="match status" value="1"/>
</dbReference>
<dbReference type="InterPro" id="IPR012132">
    <property type="entry name" value="GMC_OxRdtase"/>
</dbReference>
<gene>
    <name evidence="7" type="ORF">AAF712_008937</name>
</gene>
<organism evidence="7 8">
    <name type="scientific">Marasmius tenuissimus</name>
    <dbReference type="NCBI Taxonomy" id="585030"/>
    <lineage>
        <taxon>Eukaryota</taxon>
        <taxon>Fungi</taxon>
        <taxon>Dikarya</taxon>
        <taxon>Basidiomycota</taxon>
        <taxon>Agaricomycotina</taxon>
        <taxon>Agaricomycetes</taxon>
        <taxon>Agaricomycetidae</taxon>
        <taxon>Agaricales</taxon>
        <taxon>Marasmiineae</taxon>
        <taxon>Marasmiaceae</taxon>
        <taxon>Marasmius</taxon>
    </lineage>
</organism>
<feature type="domain" description="Glucose-methanol-choline oxidoreductase N-terminal" evidence="6">
    <location>
        <begin position="322"/>
        <end position="336"/>
    </location>
</feature>
<dbReference type="EMBL" id="JBBXMP010000067">
    <property type="protein sequence ID" value="KAL0064078.1"/>
    <property type="molecule type" value="Genomic_DNA"/>
</dbReference>
<protein>
    <recommendedName>
        <fullName evidence="6">Glucose-methanol-choline oxidoreductase N-terminal domain-containing protein</fullName>
    </recommendedName>
</protein>
<proteinExistence type="inferred from homology"/>
<comment type="similarity">
    <text evidence="2">Belongs to the GMC oxidoreductase family.</text>
</comment>
<evidence type="ECO:0000313" key="7">
    <source>
        <dbReference type="EMBL" id="KAL0064078.1"/>
    </source>
</evidence>
<feature type="signal peptide" evidence="5">
    <location>
        <begin position="1"/>
        <end position="17"/>
    </location>
</feature>
<keyword evidence="3" id="KW-0285">Flavoprotein</keyword>
<dbReference type="InterPro" id="IPR007867">
    <property type="entry name" value="GMC_OxRtase_C"/>
</dbReference>
<sequence length="607" mass="65571">MVLPLVAFVSLIVLAESSCGAIHEKFADVPTQQFDFVVVGGGTAGNVIANRLTENPEFSVLVLEAGGSHENLLTPQVPALALSLTGSSLDWNFTAQLRPGTTRLYNRGFVLGGSSTISQLTSTLTTSMEDSSTFLADWMAYTRGSSDDWDRYAAVTGDQGWSWNSMQPYIRKNEQIVPPADRHDTTGQWDPAVHGRSGINSVSLSGFTHELERRTIEVSKSFGNQSELRFVLDMNSGDQLGFGWAQSTILNGTRSSSATSYLGPKYINRPNLHVLVDAKVTRILRTGSKNGKLVFNSVQFTQDNGETVQSVDASKEVILSAGTLGTPHILLNSGIGDNATLSALGIETFHHLPSVGQNLTEQPTMGNNWVVNTTDTNETNLRDPKLMEEWQEKRTGPLVDPIITAFGWLRVPGNAPVFQRVEDPAAGPKTAHYEIVMVNGILGLPAPGKNYISVGNIVVSPASRGSVTLASADPLEYPSVDLNLLDSEFDLYAMREAIRSSTKFMASPLWDGYLLEPSFDVDIDSDEDLDAYILANSGFALHPVGTASMSPKGASWGVVDPDLLVKGISGVRVVDASVMPFVPAAHTQAPAYMVAERAADLIKKHWM</sequence>
<evidence type="ECO:0000256" key="4">
    <source>
        <dbReference type="ARBA" id="ARBA00022827"/>
    </source>
</evidence>
<evidence type="ECO:0000256" key="2">
    <source>
        <dbReference type="ARBA" id="ARBA00010790"/>
    </source>
</evidence>
<feature type="chain" id="PRO_5046302536" description="Glucose-methanol-choline oxidoreductase N-terminal domain-containing protein" evidence="5">
    <location>
        <begin position="18"/>
        <end position="607"/>
    </location>
</feature>
<keyword evidence="4" id="KW-0274">FAD</keyword>
<dbReference type="PANTHER" id="PTHR11552">
    <property type="entry name" value="GLUCOSE-METHANOL-CHOLINE GMC OXIDOREDUCTASE"/>
    <property type="match status" value="1"/>
</dbReference>
<evidence type="ECO:0000256" key="1">
    <source>
        <dbReference type="ARBA" id="ARBA00001974"/>
    </source>
</evidence>
<accession>A0ABR2ZRT5</accession>
<dbReference type="Pfam" id="PF00732">
    <property type="entry name" value="GMC_oxred_N"/>
    <property type="match status" value="1"/>
</dbReference>
<comment type="caution">
    <text evidence="7">The sequence shown here is derived from an EMBL/GenBank/DDBJ whole genome shotgun (WGS) entry which is preliminary data.</text>
</comment>
<keyword evidence="8" id="KW-1185">Reference proteome</keyword>
<reference evidence="7 8" key="1">
    <citation type="submission" date="2024-05" db="EMBL/GenBank/DDBJ databases">
        <title>A draft genome resource for the thread blight pathogen Marasmius tenuissimus strain MS-2.</title>
        <authorList>
            <person name="Yulfo-Soto G.E."/>
            <person name="Baruah I.K."/>
            <person name="Amoako-Attah I."/>
            <person name="Bukari Y."/>
            <person name="Meinhardt L.W."/>
            <person name="Bailey B.A."/>
            <person name="Cohen S.P."/>
        </authorList>
    </citation>
    <scope>NUCLEOTIDE SEQUENCE [LARGE SCALE GENOMIC DNA]</scope>
    <source>
        <strain evidence="7 8">MS-2</strain>
    </source>
</reference>
<evidence type="ECO:0000256" key="5">
    <source>
        <dbReference type="SAM" id="SignalP"/>
    </source>
</evidence>
<keyword evidence="5" id="KW-0732">Signal</keyword>
<evidence type="ECO:0000256" key="3">
    <source>
        <dbReference type="ARBA" id="ARBA00022630"/>
    </source>
</evidence>
<dbReference type="Gene3D" id="3.30.560.10">
    <property type="entry name" value="Glucose Oxidase, domain 3"/>
    <property type="match status" value="1"/>
</dbReference>
<dbReference type="SUPFAM" id="SSF51905">
    <property type="entry name" value="FAD/NAD(P)-binding domain"/>
    <property type="match status" value="1"/>
</dbReference>
<dbReference type="InterPro" id="IPR000172">
    <property type="entry name" value="GMC_OxRdtase_N"/>
</dbReference>
<dbReference type="InterPro" id="IPR036188">
    <property type="entry name" value="FAD/NAD-bd_sf"/>
</dbReference>
<dbReference type="PANTHER" id="PTHR11552:SF147">
    <property type="entry name" value="CHOLINE DEHYDROGENASE, MITOCHONDRIAL"/>
    <property type="match status" value="1"/>
</dbReference>
<dbReference type="SUPFAM" id="SSF54373">
    <property type="entry name" value="FAD-linked reductases, C-terminal domain"/>
    <property type="match status" value="1"/>
</dbReference>
<comment type="cofactor">
    <cofactor evidence="1">
        <name>FAD</name>
        <dbReference type="ChEBI" id="CHEBI:57692"/>
    </cofactor>
</comment>
<dbReference type="Gene3D" id="3.50.50.60">
    <property type="entry name" value="FAD/NAD(P)-binding domain"/>
    <property type="match status" value="1"/>
</dbReference>
<evidence type="ECO:0000313" key="8">
    <source>
        <dbReference type="Proteomes" id="UP001437256"/>
    </source>
</evidence>
<dbReference type="Proteomes" id="UP001437256">
    <property type="component" value="Unassembled WGS sequence"/>
</dbReference>
<name>A0ABR2ZRT5_9AGAR</name>
<dbReference type="PIRSF" id="PIRSF000137">
    <property type="entry name" value="Alcohol_oxidase"/>
    <property type="match status" value="1"/>
</dbReference>